<dbReference type="WBParaSite" id="RSKR_0000815500.1">
    <property type="protein sequence ID" value="RSKR_0000815500.1"/>
    <property type="gene ID" value="RSKR_0000815500"/>
</dbReference>
<proteinExistence type="predicted"/>
<name>A0AC35U6Q3_9BILA</name>
<protein>
    <submittedName>
        <fullName evidence="2">Phosphorylase b kinase regulatory subunit</fullName>
    </submittedName>
</protein>
<reference evidence="2" key="1">
    <citation type="submission" date="2016-11" db="UniProtKB">
        <authorList>
            <consortium name="WormBaseParasite"/>
        </authorList>
    </citation>
    <scope>IDENTIFICATION</scope>
    <source>
        <strain evidence="2">KR3021</strain>
    </source>
</reference>
<accession>A0AC35U6Q3</accession>
<evidence type="ECO:0000313" key="2">
    <source>
        <dbReference type="WBParaSite" id="RSKR_0000815500.1"/>
    </source>
</evidence>
<dbReference type="Proteomes" id="UP000095286">
    <property type="component" value="Unplaced"/>
</dbReference>
<sequence length="1117" mass="128522">MKGKQNKNGGNSSSRLRKITQAYLTPFKDHKPRISQTIVEKADYVYHLVSKILMDYQSATTGLFPRYSKDKDVGYVKDSIYCALACWACSLAYKRLDDDRGRQTSLKQSAVKTMRGILYCWMNEIDKVNDFKEKNSPEFALNAKYDLQTAKPLAANFGHLQMDLVALFILALVQMTAAGVQVIYTQHEVAFLQNLVFYIERTYRTPDYGMWERGSRYNVGDAEIHASSLGMVKSALEAINGFNIFGTSGSSASVIYVDIDGHNRNRTTFETILPRESNSKNTDAALIPTIGWPGFATHNPQVYDKTFNKCLKHLEGKYGLKRYLRDGYRTENEDASRKFYLPDETAKFDKIECQHPMFFAYLTLTHELKGDQKSAQKYWDKIESLLVHTDFSDSIMVLPECYVLDEDLFEKEKAHPNSQEFYPINPQEFGHHLWTNSIYLIALMIKEGIIHSSDIDPIYRHLPAGQRPKIANRHSAFRGSMDGEPVVQIALISESTRLQMMLSTYGITSQTPHEIDPVQIWPSWRMVEVFNYLGCDKKLKLGGRPSRPFGSLNTCKIFRFSGETIVCYPLLFELKDFYVNCDPTVLINDIKREIEFVAKRWKLSGRPTFCLLLQEENVLGQYFNPMLNLLVCLKNGHMNGVRVRVGRVHQLLNTGCLEHIDFVTPDEIEFKIDVVKELSAAALPFKKEISFRPNNVVHCDNETTLKEFEKMTNNELIGVIVKTEPDNVKIIAHALFALKSRFNGSYQINQETIKDRFEAVYRRSCALGEWYIIRMCASVLKKTINNLAPSVTNILVRGKQVCIGSSHEKEQVISVPRTPAEIIAQLYETCKTADTVCFVFQQELIIACSDLIEQNSSAFNEVLTIRLSWLKDAISILLDYLQSGHSLGYGDIEAYLKLKKEKLTVYDLPPTIIKELVNVLLTRKNWNLLPRWERRRLTSSLNMIPSRLFDQVWTLLERCESGIVIAGQKLPQNPTLKVMTQFELTFSYKIEAMLSVIKQPEHRQLLIELLEILGYLVEHHPEIRIRDLIDCDELLKEAYLIFCQDLKIEEESINLSRFYQYENRDTANRCDVYMLKSIMNRILKPKSFISNHRYTIQDDDSRIEELIKNGSNHCHIS</sequence>
<evidence type="ECO:0000313" key="1">
    <source>
        <dbReference type="Proteomes" id="UP000095286"/>
    </source>
</evidence>
<organism evidence="1 2">
    <name type="scientific">Rhabditophanes sp. KR3021</name>
    <dbReference type="NCBI Taxonomy" id="114890"/>
    <lineage>
        <taxon>Eukaryota</taxon>
        <taxon>Metazoa</taxon>
        <taxon>Ecdysozoa</taxon>
        <taxon>Nematoda</taxon>
        <taxon>Chromadorea</taxon>
        <taxon>Rhabditida</taxon>
        <taxon>Tylenchina</taxon>
        <taxon>Panagrolaimomorpha</taxon>
        <taxon>Strongyloidoidea</taxon>
        <taxon>Alloionematidae</taxon>
        <taxon>Rhabditophanes</taxon>
    </lineage>
</organism>